<comment type="caution">
    <text evidence="1">The sequence shown here is derived from an EMBL/GenBank/DDBJ whole genome shotgun (WGS) entry which is preliminary data.</text>
</comment>
<dbReference type="AlphaFoldDB" id="A0A4Y8LM17"/>
<name>A0A4Y8LM17_9BACL</name>
<organism evidence="1 2">
    <name type="scientific">Jeotgalibacillus salarius</name>
    <dbReference type="NCBI Taxonomy" id="546023"/>
    <lineage>
        <taxon>Bacteria</taxon>
        <taxon>Bacillati</taxon>
        <taxon>Bacillota</taxon>
        <taxon>Bacilli</taxon>
        <taxon>Bacillales</taxon>
        <taxon>Caryophanaceae</taxon>
        <taxon>Jeotgalibacillus</taxon>
    </lineage>
</organism>
<dbReference type="Proteomes" id="UP000297776">
    <property type="component" value="Unassembled WGS sequence"/>
</dbReference>
<gene>
    <name evidence="1" type="ORF">E2626_01625</name>
</gene>
<dbReference type="RefSeq" id="WP_166786701.1">
    <property type="nucleotide sequence ID" value="NZ_SORX01000001.1"/>
</dbReference>
<evidence type="ECO:0000313" key="2">
    <source>
        <dbReference type="Proteomes" id="UP000297776"/>
    </source>
</evidence>
<reference evidence="1 2" key="1">
    <citation type="submission" date="2019-03" db="EMBL/GenBank/DDBJ databases">
        <authorList>
            <person name="Yang Y."/>
        </authorList>
    </citation>
    <scope>NUCLEOTIDE SEQUENCE [LARGE SCALE GENOMIC DNA]</scope>
    <source>
        <strain evidence="1 2">ASL-1</strain>
    </source>
</reference>
<accession>A0A4Y8LM17</accession>
<evidence type="ECO:0000313" key="1">
    <source>
        <dbReference type="EMBL" id="TFE04054.1"/>
    </source>
</evidence>
<protein>
    <submittedName>
        <fullName evidence="1">Uncharacterized protein</fullName>
    </submittedName>
</protein>
<keyword evidence="2" id="KW-1185">Reference proteome</keyword>
<dbReference type="EMBL" id="SORX01000001">
    <property type="protein sequence ID" value="TFE04054.1"/>
    <property type="molecule type" value="Genomic_DNA"/>
</dbReference>
<proteinExistence type="predicted"/>
<sequence length="66" mass="8120">MNETYPDESWELTYDNKELTELWDYEFYVVFENEPIVTYAYTVEDGKVIQAYSRTDVQYEEFEHNE</sequence>